<dbReference type="RefSeq" id="WP_012008118.1">
    <property type="nucleotide sequence ID" value="NC_009840.1"/>
</dbReference>
<protein>
    <submittedName>
        <fullName evidence="1">Methylase involved in ubiquinone/menaquinone biosynthesis</fullName>
    </submittedName>
</protein>
<keyword evidence="1" id="KW-0808">Transferase</keyword>
<dbReference type="CDD" id="cd02440">
    <property type="entry name" value="AdoMet_MTases"/>
    <property type="match status" value="1"/>
</dbReference>
<dbReference type="AlphaFoldDB" id="A8G639"/>
<dbReference type="OrthoDB" id="529208at2"/>
<keyword evidence="1" id="KW-0830">Ubiquinone</keyword>
<dbReference type="InterPro" id="IPR029063">
    <property type="entry name" value="SAM-dependent_MTases_sf"/>
</dbReference>
<dbReference type="eggNOG" id="COG2227">
    <property type="taxonomic scope" value="Bacteria"/>
</dbReference>
<dbReference type="Gene3D" id="3.40.50.150">
    <property type="entry name" value="Vaccinia Virus protein VP39"/>
    <property type="match status" value="1"/>
</dbReference>
<gene>
    <name evidence="1" type="ordered locus">P9215_14571</name>
</gene>
<dbReference type="KEGG" id="pmh:P9215_14571"/>
<keyword evidence="1" id="KW-0489">Methyltransferase</keyword>
<organism evidence="1 2">
    <name type="scientific">Prochlorococcus marinus (strain MIT 9215)</name>
    <dbReference type="NCBI Taxonomy" id="93060"/>
    <lineage>
        <taxon>Bacteria</taxon>
        <taxon>Bacillati</taxon>
        <taxon>Cyanobacteriota</taxon>
        <taxon>Cyanophyceae</taxon>
        <taxon>Synechococcales</taxon>
        <taxon>Prochlorococcaceae</taxon>
        <taxon>Prochlorococcus</taxon>
    </lineage>
</organism>
<evidence type="ECO:0000313" key="1">
    <source>
        <dbReference type="EMBL" id="ABV51070.1"/>
    </source>
</evidence>
<dbReference type="GO" id="GO:0008168">
    <property type="term" value="F:methyltransferase activity"/>
    <property type="evidence" value="ECO:0007669"/>
    <property type="project" value="UniProtKB-KW"/>
</dbReference>
<dbReference type="SUPFAM" id="SSF53335">
    <property type="entry name" value="S-adenosyl-L-methionine-dependent methyltransferases"/>
    <property type="match status" value="1"/>
</dbReference>
<reference evidence="1 2" key="1">
    <citation type="journal article" date="2007" name="PLoS Genet.">
        <title>Patterns and implications of gene gain and loss in the evolution of Prochlorococcus.</title>
        <authorList>
            <person name="Kettler G.C."/>
            <person name="Martiny A.C."/>
            <person name="Huang K."/>
            <person name="Zucker J."/>
            <person name="Coleman M.L."/>
            <person name="Rodrigue S."/>
            <person name="Chen F."/>
            <person name="Lapidus A."/>
            <person name="Ferriera S."/>
            <person name="Johnson J."/>
            <person name="Steglich C."/>
            <person name="Church G.M."/>
            <person name="Richardson P."/>
            <person name="Chisholm S.W."/>
        </authorList>
    </citation>
    <scope>NUCLEOTIDE SEQUENCE [LARGE SCALE GENOMIC DNA]</scope>
    <source>
        <strain evidence="1 2">MIT 9215</strain>
    </source>
</reference>
<evidence type="ECO:0000313" key="2">
    <source>
        <dbReference type="Proteomes" id="UP000002014"/>
    </source>
</evidence>
<accession>A8G639</accession>
<sequence>MDQYKYFSYLKTRTKLGYFYRKFFLYPKINQFTKGEILDVGCGIGDYLSLTPNSTGIDINEFNIKYVKDIGLKAFLLKDEIFPFSADSFNSVVLDNVIEHLTSPKSLLSEIKRVLKKDGNLIIGIPGIKGYYSDDDHKNFYTVETLKNLMEKFGFVQITFFHTPLNFIFFSKYISRFATYSIFKNTE</sequence>
<dbReference type="PANTHER" id="PTHR43861">
    <property type="entry name" value="TRANS-ACONITATE 2-METHYLTRANSFERASE-RELATED"/>
    <property type="match status" value="1"/>
</dbReference>
<dbReference type="EMBL" id="CP000825">
    <property type="protein sequence ID" value="ABV51070.1"/>
    <property type="molecule type" value="Genomic_DNA"/>
</dbReference>
<dbReference type="Pfam" id="PF13489">
    <property type="entry name" value="Methyltransf_23"/>
    <property type="match status" value="1"/>
</dbReference>
<dbReference type="HOGENOM" id="CLU_1446554_0_0_3"/>
<dbReference type="Proteomes" id="UP000002014">
    <property type="component" value="Chromosome"/>
</dbReference>
<dbReference type="GO" id="GO:0032259">
    <property type="term" value="P:methylation"/>
    <property type="evidence" value="ECO:0007669"/>
    <property type="project" value="UniProtKB-KW"/>
</dbReference>
<name>A8G639_PROM2</name>
<proteinExistence type="predicted"/>
<dbReference type="STRING" id="93060.P9215_14571"/>